<dbReference type="InterPro" id="IPR005093">
    <property type="entry name" value="RNArep_beta"/>
</dbReference>
<keyword evidence="2" id="KW-0696">RNA-directed RNA polymerase</keyword>
<evidence type="ECO:0000256" key="7">
    <source>
        <dbReference type="ARBA" id="ARBA00030248"/>
    </source>
</evidence>
<dbReference type="GO" id="GO:0003968">
    <property type="term" value="F:RNA-directed RNA polymerase activity"/>
    <property type="evidence" value="ECO:0007669"/>
    <property type="project" value="UniProtKB-KW"/>
</dbReference>
<dbReference type="Proteomes" id="UP000006658">
    <property type="component" value="Segment"/>
</dbReference>
<evidence type="ECO:0000256" key="6">
    <source>
        <dbReference type="ARBA" id="ARBA00022953"/>
    </source>
</evidence>
<dbReference type="GO" id="GO:0039694">
    <property type="term" value="P:viral RNA genome replication"/>
    <property type="evidence" value="ECO:0007669"/>
    <property type="project" value="InterPro"/>
</dbReference>
<dbReference type="GeneID" id="5075749"/>
<dbReference type="RefSeq" id="YP_717671.1">
    <property type="nucleotide sequence ID" value="NC_008294.1"/>
</dbReference>
<evidence type="ECO:0000313" key="12">
    <source>
        <dbReference type="Proteomes" id="UP000006658"/>
    </source>
</evidence>
<keyword evidence="12" id="KW-1185">Reference proteome</keyword>
<evidence type="ECO:0000256" key="3">
    <source>
        <dbReference type="ARBA" id="ARBA00022679"/>
    </source>
</evidence>
<dbReference type="GO" id="GO:0046872">
    <property type="term" value="F:metal ion binding"/>
    <property type="evidence" value="ECO:0007669"/>
    <property type="project" value="UniProtKB-KW"/>
</dbReference>
<evidence type="ECO:0000256" key="9">
    <source>
        <dbReference type="PIRSR" id="PIRSR605093-1"/>
    </source>
</evidence>
<comment type="cofactor">
    <cofactor evidence="9">
        <name>Mg(2+)</name>
        <dbReference type="ChEBI" id="CHEBI:18420"/>
    </cofactor>
    <text evidence="9">Binds 2 Mg(2+) per subunit.</text>
</comment>
<dbReference type="InterPro" id="IPR007096">
    <property type="entry name" value="RNA-dir_Rpol_cat_phage"/>
</dbReference>
<dbReference type="InterPro" id="IPR043502">
    <property type="entry name" value="DNA/RNA_pol_sf"/>
</dbReference>
<organismHost>
    <name type="scientific">Pseudomonas</name>
    <dbReference type="NCBI Taxonomy" id="286"/>
</organismHost>
<feature type="binding site" evidence="9">
    <location>
        <position position="259"/>
    </location>
    <ligand>
        <name>Mg(2+)</name>
        <dbReference type="ChEBI" id="CHEBI:18420"/>
        <label>2</label>
    </ligand>
</feature>
<evidence type="ECO:0000256" key="5">
    <source>
        <dbReference type="ARBA" id="ARBA00022741"/>
    </source>
</evidence>
<keyword evidence="6" id="KW-0693">Viral RNA replication</keyword>
<keyword evidence="9" id="KW-0479">Metal-binding</keyword>
<evidence type="ECO:0000256" key="1">
    <source>
        <dbReference type="ARBA" id="ARBA00012494"/>
    </source>
</evidence>
<feature type="binding site" evidence="9">
    <location>
        <position position="342"/>
    </location>
    <ligand>
        <name>Mg(2+)</name>
        <dbReference type="ChEBI" id="CHEBI:18420"/>
        <label>2</label>
    </ligand>
</feature>
<keyword evidence="9" id="KW-0460">Magnesium</keyword>
<name>Q0PH25_BPPRR</name>
<feature type="binding site" evidence="9">
    <location>
        <position position="343"/>
    </location>
    <ligand>
        <name>Mg(2+)</name>
        <dbReference type="ChEBI" id="CHEBI:18420"/>
        <label>2</label>
    </ligand>
</feature>
<protein>
    <recommendedName>
        <fullName evidence="1">RNA-directed RNA polymerase</fullName>
        <ecNumber evidence="1">2.7.7.48</ecNumber>
    </recommendedName>
    <alternativeName>
        <fullName evidence="7">RNA replicase beta chain</fullName>
    </alternativeName>
</protein>
<dbReference type="SMR" id="Q0PH25"/>
<dbReference type="EMBL" id="DQ836063">
    <property type="protein sequence ID" value="ABH03629.1"/>
    <property type="molecule type" value="Genomic_RNA"/>
</dbReference>
<sequence length="540" mass="60984">MATEYPSISRTSFRNPSCDQSFIHRYLQSVSPATKPGDPNFSREGYLTASFLSKFANPSKESAAERRSRAIGKLLETEKRNLRTIERLDKPTNFGGISSDSLLYTASRFIADLLGPFSYDVFALGGFSNGASTSRRRVSGDAISKFDGKGDVTLRALPYISALINLTPSWKRSVTEQCFRMGRDPLRVVEGNVVFTVPKSDDIDRAAAKEPDLNMFLQKAVGNHIRRRLRGKGIDLNDQSRNQELARLGSIDGSLATLDLSSASDSVTWKLVLELLPPDWANVMFDLRSPRGLINGEWHEWATMSTMGNGFTFELESLIFWALARSAAYYFGCPGVISVYGDDIIVPTKLAKPLINLLGYCGFIVNPDKSFWTGRFRESCGAHWHAGIDVKPFYCKEPLIGVQRLIWFLNQLRYWSGPTGICDPRYEDLYFKVRDMIPKSLRHKLRGGRDYGSNTELVTPDTDGYYLHCKMKKVIRSANPSLSEWLCNVTRNRSPESVPSLGLTVTEKMQLLDDYSLRPIRKERYHWEPAGDVRVFLREL</sequence>
<evidence type="ECO:0000256" key="8">
    <source>
        <dbReference type="ARBA" id="ARBA00048744"/>
    </source>
</evidence>
<dbReference type="KEGG" id="vg:5075749"/>
<evidence type="ECO:0000259" key="10">
    <source>
        <dbReference type="PROSITE" id="PS50522"/>
    </source>
</evidence>
<accession>Q0PH25</accession>
<dbReference type="OrthoDB" id="10751at10239"/>
<keyword evidence="5" id="KW-0547">Nucleotide-binding</keyword>
<reference evidence="11 12" key="1">
    <citation type="journal article" date="2006" name="J. Virol.">
        <title>Complete genome sequence of the broad host range single-stranded RNA phage PRR1 places it in the Levivirus genus with characteristics shared with Alloleviviruses.</title>
        <authorList>
            <person name="Ruokoranta T.M."/>
            <person name="Grahn A.M."/>
            <person name="Ravantti J.J."/>
            <person name="Poranen M.M."/>
            <person name="Bamford D.H."/>
        </authorList>
    </citation>
    <scope>NUCLEOTIDE SEQUENCE</scope>
</reference>
<organism evidence="11 12">
    <name type="scientific">Pseudomonas phage PRR1</name>
    <name type="common">Bacteriophage PRR1</name>
    <dbReference type="NCBI Taxonomy" id="12024"/>
    <lineage>
        <taxon>Viruses</taxon>
        <taxon>Riboviria</taxon>
        <taxon>Orthornavirae</taxon>
        <taxon>Lenarviricota</taxon>
        <taxon>Leviviricetes</taxon>
        <taxon>Norzivirales</taxon>
        <taxon>Fiersviridae</taxon>
        <taxon>Perrunavirus</taxon>
        <taxon>Perrunavirus olsenii</taxon>
    </lineage>
</organism>
<comment type="catalytic activity">
    <reaction evidence="8">
        <text>RNA(n) + a ribonucleoside 5'-triphosphate = RNA(n+1) + diphosphate</text>
        <dbReference type="Rhea" id="RHEA:21248"/>
        <dbReference type="Rhea" id="RHEA-COMP:14527"/>
        <dbReference type="Rhea" id="RHEA-COMP:17342"/>
        <dbReference type="ChEBI" id="CHEBI:33019"/>
        <dbReference type="ChEBI" id="CHEBI:61557"/>
        <dbReference type="ChEBI" id="CHEBI:140395"/>
        <dbReference type="EC" id="2.7.7.48"/>
    </reaction>
</comment>
<proteinExistence type="predicted"/>
<dbReference type="GO" id="GO:0000166">
    <property type="term" value="F:nucleotide binding"/>
    <property type="evidence" value="ECO:0007669"/>
    <property type="project" value="UniProtKB-KW"/>
</dbReference>
<keyword evidence="4" id="KW-0548">Nucleotidyltransferase</keyword>
<dbReference type="PROSITE" id="PS50522">
    <property type="entry name" value="RDRP_PHAGE"/>
    <property type="match status" value="1"/>
</dbReference>
<evidence type="ECO:0000313" key="11">
    <source>
        <dbReference type="EMBL" id="ABH03629.1"/>
    </source>
</evidence>
<keyword evidence="3" id="KW-0808">Transferase</keyword>
<evidence type="ECO:0000256" key="4">
    <source>
        <dbReference type="ARBA" id="ARBA00022695"/>
    </source>
</evidence>
<dbReference type="SUPFAM" id="SSF56672">
    <property type="entry name" value="DNA/RNA polymerases"/>
    <property type="match status" value="1"/>
</dbReference>
<evidence type="ECO:0000256" key="2">
    <source>
        <dbReference type="ARBA" id="ARBA00022484"/>
    </source>
</evidence>
<dbReference type="Pfam" id="PF03431">
    <property type="entry name" value="RNA_replicase_B"/>
    <property type="match status" value="1"/>
</dbReference>
<dbReference type="EC" id="2.7.7.48" evidence="1"/>
<feature type="domain" description="RdRp catalytic" evidence="10">
    <location>
        <begin position="244"/>
        <end position="374"/>
    </location>
</feature>